<evidence type="ECO:0000313" key="2">
    <source>
        <dbReference type="EMBL" id="OAO97141.1"/>
    </source>
</evidence>
<dbReference type="AlphaFoldDB" id="A0A178UWQ6"/>
<keyword evidence="1" id="KW-0732">Signal</keyword>
<dbReference type="ExpressionAtlas" id="A0A178UWQ6">
    <property type="expression patterns" value="baseline and differential"/>
</dbReference>
<evidence type="ECO:0000313" key="3">
    <source>
        <dbReference type="Proteomes" id="UP000078284"/>
    </source>
</evidence>
<protein>
    <recommendedName>
        <fullName evidence="4">Transmembrane protein</fullName>
    </recommendedName>
</protein>
<organism evidence="2 3">
    <name type="scientific">Arabidopsis thaliana</name>
    <name type="common">Mouse-ear cress</name>
    <dbReference type="NCBI Taxonomy" id="3702"/>
    <lineage>
        <taxon>Eukaryota</taxon>
        <taxon>Viridiplantae</taxon>
        <taxon>Streptophyta</taxon>
        <taxon>Embryophyta</taxon>
        <taxon>Tracheophyta</taxon>
        <taxon>Spermatophyta</taxon>
        <taxon>Magnoliopsida</taxon>
        <taxon>eudicotyledons</taxon>
        <taxon>Gunneridae</taxon>
        <taxon>Pentapetalae</taxon>
        <taxon>rosids</taxon>
        <taxon>malvids</taxon>
        <taxon>Brassicales</taxon>
        <taxon>Brassicaceae</taxon>
        <taxon>Camelineae</taxon>
        <taxon>Arabidopsis</taxon>
    </lineage>
</organism>
<proteinExistence type="predicted"/>
<sequence length="86" mass="9476">MRPVGLIFTVMFLVSAFSESRTADCRVLLGGSTEEIDQSKIHGVDLRSEDLLGVVIHGYKRFRWLSSAGERMHTMASGPSRRGAGH</sequence>
<name>A0A178UWQ6_ARATH</name>
<accession>A0A178UWQ6</accession>
<comment type="caution">
    <text evidence="2">The sequence shown here is derived from an EMBL/GenBank/DDBJ whole genome shotgun (WGS) entry which is preliminary data.</text>
</comment>
<evidence type="ECO:0000256" key="1">
    <source>
        <dbReference type="SAM" id="SignalP"/>
    </source>
</evidence>
<dbReference type="EMBL" id="LUHQ01000004">
    <property type="protein sequence ID" value="OAO97141.1"/>
    <property type="molecule type" value="Genomic_DNA"/>
</dbReference>
<dbReference type="Proteomes" id="UP000078284">
    <property type="component" value="Chromosome 4"/>
</dbReference>
<evidence type="ECO:0008006" key="4">
    <source>
        <dbReference type="Google" id="ProtNLM"/>
    </source>
</evidence>
<gene>
    <name evidence="2" type="ordered locus">AXX17_At4g42510</name>
</gene>
<feature type="signal peptide" evidence="1">
    <location>
        <begin position="1"/>
        <end position="22"/>
    </location>
</feature>
<reference evidence="3" key="1">
    <citation type="journal article" date="2016" name="Proc. Natl. Acad. Sci. U.S.A.">
        <title>Chromosome-level assembly of Arabidopsis thaliana Ler reveals the extent of translocation and inversion polymorphisms.</title>
        <authorList>
            <person name="Zapata L."/>
            <person name="Ding J."/>
            <person name="Willing E.M."/>
            <person name="Hartwig B."/>
            <person name="Bezdan D."/>
            <person name="Jiao W.B."/>
            <person name="Patel V."/>
            <person name="Velikkakam James G."/>
            <person name="Koornneef M."/>
            <person name="Ossowski S."/>
            <person name="Schneeberger K."/>
        </authorList>
    </citation>
    <scope>NUCLEOTIDE SEQUENCE [LARGE SCALE GENOMIC DNA]</scope>
    <source>
        <strain evidence="3">cv. Landsberg erecta</strain>
    </source>
</reference>
<feature type="chain" id="PRO_5008094385" description="Transmembrane protein" evidence="1">
    <location>
        <begin position="23"/>
        <end position="86"/>
    </location>
</feature>